<evidence type="ECO:0000313" key="1">
    <source>
        <dbReference type="EMBL" id="CAF1675810.1"/>
    </source>
</evidence>
<name>A0A816GNY5_9BILA</name>
<gene>
    <name evidence="1" type="ORF">GPM918_LOCUS46462</name>
    <name evidence="2" type="ORF">SRO942_LOCUS50682</name>
</gene>
<protein>
    <submittedName>
        <fullName evidence="1">Uncharacterized protein</fullName>
    </submittedName>
</protein>
<evidence type="ECO:0000313" key="2">
    <source>
        <dbReference type="EMBL" id="CAF4662665.1"/>
    </source>
</evidence>
<dbReference type="Proteomes" id="UP000681722">
    <property type="component" value="Unassembled WGS sequence"/>
</dbReference>
<dbReference type="EMBL" id="CAJNOQ010063483">
    <property type="protein sequence ID" value="CAF1675810.1"/>
    <property type="molecule type" value="Genomic_DNA"/>
</dbReference>
<organism evidence="1 3">
    <name type="scientific">Didymodactylos carnosus</name>
    <dbReference type="NCBI Taxonomy" id="1234261"/>
    <lineage>
        <taxon>Eukaryota</taxon>
        <taxon>Metazoa</taxon>
        <taxon>Spiralia</taxon>
        <taxon>Gnathifera</taxon>
        <taxon>Rotifera</taxon>
        <taxon>Eurotatoria</taxon>
        <taxon>Bdelloidea</taxon>
        <taxon>Philodinida</taxon>
        <taxon>Philodinidae</taxon>
        <taxon>Didymodactylos</taxon>
    </lineage>
</organism>
<sequence>RLRKTLSLIFDKNYSFLSQDLVNVIVISSNDKIKLTKQELLNRALKLETEKHFAFSLSLLVNRMKPEENWDTNVQIFTDQNLESVQVDEQLSLKQFIENV</sequence>
<comment type="caution">
    <text evidence="1">The sequence shown here is derived from an EMBL/GenBank/DDBJ whole genome shotgun (WGS) entry which is preliminary data.</text>
</comment>
<reference evidence="1" key="1">
    <citation type="submission" date="2021-02" db="EMBL/GenBank/DDBJ databases">
        <authorList>
            <person name="Nowell W R."/>
        </authorList>
    </citation>
    <scope>NUCLEOTIDE SEQUENCE</scope>
</reference>
<dbReference type="EMBL" id="CAJOBC010146814">
    <property type="protein sequence ID" value="CAF4662665.1"/>
    <property type="molecule type" value="Genomic_DNA"/>
</dbReference>
<evidence type="ECO:0000313" key="3">
    <source>
        <dbReference type="Proteomes" id="UP000663829"/>
    </source>
</evidence>
<proteinExistence type="predicted"/>
<feature type="non-terminal residue" evidence="1">
    <location>
        <position position="1"/>
    </location>
</feature>
<accession>A0A816GNY5</accession>
<dbReference type="Proteomes" id="UP000663829">
    <property type="component" value="Unassembled WGS sequence"/>
</dbReference>
<keyword evidence="3" id="KW-1185">Reference proteome</keyword>
<dbReference type="AlphaFoldDB" id="A0A816GNY5"/>